<dbReference type="Gene3D" id="2.60.40.10">
    <property type="entry name" value="Immunoglobulins"/>
    <property type="match status" value="1"/>
</dbReference>
<dbReference type="PANTHER" id="PTHR23335:SF1">
    <property type="entry name" value="CALMODULIN-BINDING TRANSCRIPTION ACTIVATOR, ISOFORM F"/>
    <property type="match status" value="1"/>
</dbReference>
<dbReference type="GO" id="GO:0006357">
    <property type="term" value="P:regulation of transcription by RNA polymerase II"/>
    <property type="evidence" value="ECO:0007669"/>
    <property type="project" value="TreeGrafter"/>
</dbReference>
<organism evidence="2 3">
    <name type="scientific">Heracleum sosnowskyi</name>
    <dbReference type="NCBI Taxonomy" id="360622"/>
    <lineage>
        <taxon>Eukaryota</taxon>
        <taxon>Viridiplantae</taxon>
        <taxon>Streptophyta</taxon>
        <taxon>Embryophyta</taxon>
        <taxon>Tracheophyta</taxon>
        <taxon>Spermatophyta</taxon>
        <taxon>Magnoliopsida</taxon>
        <taxon>eudicotyledons</taxon>
        <taxon>Gunneridae</taxon>
        <taxon>Pentapetalae</taxon>
        <taxon>asterids</taxon>
        <taxon>campanulids</taxon>
        <taxon>Apiales</taxon>
        <taxon>Apiaceae</taxon>
        <taxon>Apioideae</taxon>
        <taxon>apioid superclade</taxon>
        <taxon>Tordylieae</taxon>
        <taxon>Tordyliinae</taxon>
        <taxon>Heracleum</taxon>
    </lineage>
</organism>
<proteinExistence type="predicted"/>
<dbReference type="PANTHER" id="PTHR23335">
    <property type="entry name" value="CALMODULIN-BINDING TRANSCRIPTION ACTIVATOR CAMTA"/>
    <property type="match status" value="1"/>
</dbReference>
<protein>
    <submittedName>
        <fullName evidence="2">Uncharacterized protein</fullName>
    </submittedName>
</protein>
<evidence type="ECO:0000313" key="3">
    <source>
        <dbReference type="Proteomes" id="UP001237642"/>
    </source>
</evidence>
<evidence type="ECO:0000313" key="2">
    <source>
        <dbReference type="EMBL" id="KAK1354676.1"/>
    </source>
</evidence>
<name>A0AAD8LZ70_9APIA</name>
<dbReference type="InterPro" id="IPR014756">
    <property type="entry name" value="Ig_E-set"/>
</dbReference>
<gene>
    <name evidence="2" type="ORF">POM88_047932</name>
</gene>
<reference evidence="2" key="1">
    <citation type="submission" date="2023-02" db="EMBL/GenBank/DDBJ databases">
        <title>Genome of toxic invasive species Heracleum sosnowskyi carries increased number of genes despite the absence of recent whole-genome duplications.</title>
        <authorList>
            <person name="Schelkunov M."/>
            <person name="Shtratnikova V."/>
            <person name="Makarenko M."/>
            <person name="Klepikova A."/>
            <person name="Omelchenko D."/>
            <person name="Novikova G."/>
            <person name="Obukhova E."/>
            <person name="Bogdanov V."/>
            <person name="Penin A."/>
            <person name="Logacheva M."/>
        </authorList>
    </citation>
    <scope>NUCLEOTIDE SEQUENCE</scope>
    <source>
        <strain evidence="2">Hsosn_3</strain>
        <tissue evidence="2">Leaf</tissue>
    </source>
</reference>
<dbReference type="Proteomes" id="UP001237642">
    <property type="component" value="Unassembled WGS sequence"/>
</dbReference>
<dbReference type="InterPro" id="IPR013783">
    <property type="entry name" value="Ig-like_fold"/>
</dbReference>
<dbReference type="AlphaFoldDB" id="A0AAD8LZ70"/>
<comment type="caution">
    <text evidence="2">The sequence shown here is derived from an EMBL/GenBank/DDBJ whole genome shotgun (WGS) entry which is preliminary data.</text>
</comment>
<dbReference type="GO" id="GO:0005634">
    <property type="term" value="C:nucleus"/>
    <property type="evidence" value="ECO:0007669"/>
    <property type="project" value="TreeGrafter"/>
</dbReference>
<keyword evidence="3" id="KW-1185">Reference proteome</keyword>
<sequence>MQRIHSFAGITIIWRDLKLHFQLTVPNILRKSSQQDGVVNLDPSINPWESFTITRDGTQSPTLLDRYFLSTSLKRIQKVFDNARTRERERKLLYPYSCGVGGRIWKRPGSKESCAYEVIVIGSFLCDPSDHVWTCMFGEIEVPIEIIKDGVIRCHAPPSIPRKVTLCLTSSNRESCSEVREFEYRECLSNLPHSTLLEAEANKDSEELLLLVRFVQMLHFDPLISKREISESGIDLLGKAKANEDSWAQVIESLLAGNWTSSGITNWLLQELLKDKLQQWLSSRLQEATDLQRACERGQ</sequence>
<dbReference type="SUPFAM" id="SSF81296">
    <property type="entry name" value="E set domains"/>
    <property type="match status" value="1"/>
</dbReference>
<evidence type="ECO:0000256" key="1">
    <source>
        <dbReference type="ARBA" id="ARBA00023043"/>
    </source>
</evidence>
<dbReference type="GO" id="GO:0003712">
    <property type="term" value="F:transcription coregulator activity"/>
    <property type="evidence" value="ECO:0007669"/>
    <property type="project" value="TreeGrafter"/>
</dbReference>
<accession>A0AAD8LZ70</accession>
<reference evidence="2" key="2">
    <citation type="submission" date="2023-05" db="EMBL/GenBank/DDBJ databases">
        <authorList>
            <person name="Schelkunov M.I."/>
        </authorList>
    </citation>
    <scope>NUCLEOTIDE SEQUENCE</scope>
    <source>
        <strain evidence="2">Hsosn_3</strain>
        <tissue evidence="2">Leaf</tissue>
    </source>
</reference>
<dbReference type="EMBL" id="JAUIZM010000011">
    <property type="protein sequence ID" value="KAK1354676.1"/>
    <property type="molecule type" value="Genomic_DNA"/>
</dbReference>
<keyword evidence="1" id="KW-0040">ANK repeat</keyword>
<dbReference type="GO" id="GO:0003690">
    <property type="term" value="F:double-stranded DNA binding"/>
    <property type="evidence" value="ECO:0007669"/>
    <property type="project" value="TreeGrafter"/>
</dbReference>